<gene>
    <name evidence="2" type="ORF">LEP1GSC043_4581</name>
</gene>
<comment type="caution">
    <text evidence="2">The sequence shown here is derived from an EMBL/GenBank/DDBJ whole genome shotgun (WGS) entry which is preliminary data.</text>
</comment>
<feature type="region of interest" description="Disordered" evidence="1">
    <location>
        <begin position="28"/>
        <end position="62"/>
    </location>
</feature>
<feature type="compositionally biased region" description="Basic and acidic residues" evidence="1">
    <location>
        <begin position="34"/>
        <end position="56"/>
    </location>
</feature>
<dbReference type="EMBL" id="AHMI02000226">
    <property type="protein sequence ID" value="EMY13675.1"/>
    <property type="molecule type" value="Genomic_DNA"/>
</dbReference>
<accession>N1UC93</accession>
<protein>
    <submittedName>
        <fullName evidence="2">Uncharacterized protein</fullName>
    </submittedName>
</protein>
<sequence>MHNSFTEFIKRERAFDGINLGLDEKKQPKRKKRIVDFKPIRIPKKPDNRAVNESSKKNFRIS</sequence>
<organism evidence="2 3">
    <name type="scientific">Leptospira weilii str. Ecochallenge</name>
    <dbReference type="NCBI Taxonomy" id="1049986"/>
    <lineage>
        <taxon>Bacteria</taxon>
        <taxon>Pseudomonadati</taxon>
        <taxon>Spirochaetota</taxon>
        <taxon>Spirochaetia</taxon>
        <taxon>Leptospirales</taxon>
        <taxon>Leptospiraceae</taxon>
        <taxon>Leptospira</taxon>
    </lineage>
</organism>
<reference evidence="2 3" key="1">
    <citation type="submission" date="2013-02" db="EMBL/GenBank/DDBJ databases">
        <authorList>
            <person name="Harkins D.M."/>
            <person name="Durkin A.S."/>
            <person name="Brinkac L.M."/>
            <person name="Haft D.H."/>
            <person name="Selengut J.D."/>
            <person name="Sanka R."/>
            <person name="DePew J."/>
            <person name="Purushe J."/>
            <person name="Haake D.A."/>
            <person name="Matsunaga J."/>
            <person name="Vinetz J.M."/>
            <person name="Sutton G.G."/>
            <person name="Nierman W.C."/>
            <person name="Fouts D.E."/>
        </authorList>
    </citation>
    <scope>NUCLEOTIDE SEQUENCE [LARGE SCALE GENOMIC DNA]</scope>
    <source>
        <strain evidence="2 3">Ecochallenge</strain>
    </source>
</reference>
<evidence type="ECO:0000313" key="3">
    <source>
        <dbReference type="Proteomes" id="UP000012249"/>
    </source>
</evidence>
<proteinExistence type="predicted"/>
<dbReference type="Proteomes" id="UP000012249">
    <property type="component" value="Unassembled WGS sequence"/>
</dbReference>
<name>N1UC93_9LEPT</name>
<evidence type="ECO:0000313" key="2">
    <source>
        <dbReference type="EMBL" id="EMY13675.1"/>
    </source>
</evidence>
<dbReference type="AlphaFoldDB" id="N1UC93"/>
<evidence type="ECO:0000256" key="1">
    <source>
        <dbReference type="SAM" id="MobiDB-lite"/>
    </source>
</evidence>